<dbReference type="Pfam" id="PF10096">
    <property type="entry name" value="DUF2334"/>
    <property type="match status" value="1"/>
</dbReference>
<dbReference type="EMBL" id="CP001601">
    <property type="protein sequence ID" value="ACP33776.1"/>
    <property type="molecule type" value="Genomic_DNA"/>
</dbReference>
<gene>
    <name evidence="1" type="ordered locus">cauri_2183</name>
</gene>
<dbReference type="AlphaFoldDB" id="C3PIX2"/>
<evidence type="ECO:0000313" key="1">
    <source>
        <dbReference type="EMBL" id="ACP33776.1"/>
    </source>
</evidence>
<dbReference type="KEGG" id="car:cauri_2183"/>
<reference evidence="1 2" key="1">
    <citation type="journal article" date="2010" name="BMC Genomics">
        <title>Complete genome sequence and lifestyle of black-pigmented Corynebacterium aurimucosum ATCC 700975 (formerly C. nigricans CN-1) isolated from a vaginal swab of a woman with spontaneous abortion.</title>
        <authorList>
            <person name="Trost E."/>
            <person name="Gotker S."/>
            <person name="Schneider J."/>
            <person name="Schneiker-Bekel S."/>
            <person name="Szczepanowski R."/>
            <person name="Tilker A."/>
            <person name="Viehoever P."/>
            <person name="Arnold W."/>
            <person name="Bekel T."/>
            <person name="Blom J."/>
            <person name="Gartemann K.H."/>
            <person name="Linke B."/>
            <person name="Goesmann A."/>
            <person name="Puhler A."/>
            <person name="Shukla S.K."/>
            <person name="Tauch A."/>
        </authorList>
    </citation>
    <scope>NUCLEOTIDE SEQUENCE [LARGE SCALE GENOMIC DNA]</scope>
    <source>
        <strain evidence="2">ATCC 700975 / DSM 44827 / CIP 107346 / CN-1</strain>
    </source>
</reference>
<dbReference type="CDD" id="cd11374">
    <property type="entry name" value="CE4_u10"/>
    <property type="match status" value="1"/>
</dbReference>
<keyword evidence="2" id="KW-1185">Reference proteome</keyword>
<dbReference type="STRING" id="548476.cauri_2183"/>
<proteinExistence type="predicted"/>
<dbReference type="SUPFAM" id="SSF88713">
    <property type="entry name" value="Glycoside hydrolase/deacetylase"/>
    <property type="match status" value="1"/>
</dbReference>
<organism evidence="1 2">
    <name type="scientific">Corynebacterium aurimucosum (strain ATCC 700975 / DSM 44827 / CIP 107346 / CN-1)</name>
    <name type="common">Corynebacterium nigricans</name>
    <dbReference type="NCBI Taxonomy" id="548476"/>
    <lineage>
        <taxon>Bacteria</taxon>
        <taxon>Bacillati</taxon>
        <taxon>Actinomycetota</taxon>
        <taxon>Actinomycetes</taxon>
        <taxon>Mycobacteriales</taxon>
        <taxon>Corynebacteriaceae</taxon>
        <taxon>Corynebacterium</taxon>
    </lineage>
</organism>
<evidence type="ECO:0000313" key="2">
    <source>
        <dbReference type="Proteomes" id="UP000002077"/>
    </source>
</evidence>
<dbReference type="Proteomes" id="UP000002077">
    <property type="component" value="Chromosome"/>
</dbReference>
<protein>
    <recommendedName>
        <fullName evidence="3">DUF2334 domain-containing protein</fullName>
    </recommendedName>
</protein>
<dbReference type="HOGENOM" id="CLU_086960_0_0_11"/>
<evidence type="ECO:0008006" key="3">
    <source>
        <dbReference type="Google" id="ProtNLM"/>
    </source>
</evidence>
<accession>C3PIX2</accession>
<dbReference type="InterPro" id="IPR018763">
    <property type="entry name" value="DUF2334"/>
</dbReference>
<name>C3PIX2_CORA7</name>
<dbReference type="InterPro" id="IPR011330">
    <property type="entry name" value="Glyco_hydro/deAcase_b/a-brl"/>
</dbReference>
<sequence>MSRTASWAAHVGECCIPLSARRDGGCAIIFLMHGHLLVSISSIFDDTRSQASDLLKQFDKAGVPVSLLVAPHIDGNWHLAKDAATQSWLREQAESGRVLILNGFDQAVQGRRAEFANLDAHEARLRLKGATRQMARIGFEPTIFAPPRWRMSEGTLEVLPEFDFDFAASTRGIHDLRTGELHQARNLSFGEGFGSAKWWRRNIIRAAERSAQRGNTVRLSISGRNLDDRKVVADFLKAAERAIEAGASPADYSVFAPR</sequence>
<dbReference type="Gene3D" id="3.20.20.370">
    <property type="entry name" value="Glycoside hydrolase/deacetylase"/>
    <property type="match status" value="1"/>
</dbReference>
<dbReference type="GO" id="GO:0005975">
    <property type="term" value="P:carbohydrate metabolic process"/>
    <property type="evidence" value="ECO:0007669"/>
    <property type="project" value="InterPro"/>
</dbReference>
<dbReference type="eggNOG" id="COG3233">
    <property type="taxonomic scope" value="Bacteria"/>
</dbReference>